<evidence type="ECO:0000259" key="2">
    <source>
        <dbReference type="Pfam" id="PF00561"/>
    </source>
</evidence>
<dbReference type="SUPFAM" id="SSF53474">
    <property type="entry name" value="alpha/beta-Hydrolases"/>
    <property type="match status" value="1"/>
</dbReference>
<dbReference type="Proteomes" id="UP001338125">
    <property type="component" value="Unassembled WGS sequence"/>
</dbReference>
<organism evidence="3 4">
    <name type="scientific">Cladobotryum mycophilum</name>
    <dbReference type="NCBI Taxonomy" id="491253"/>
    <lineage>
        <taxon>Eukaryota</taxon>
        <taxon>Fungi</taxon>
        <taxon>Dikarya</taxon>
        <taxon>Ascomycota</taxon>
        <taxon>Pezizomycotina</taxon>
        <taxon>Sordariomycetes</taxon>
        <taxon>Hypocreomycetidae</taxon>
        <taxon>Hypocreales</taxon>
        <taxon>Hypocreaceae</taxon>
        <taxon>Cladobotryum</taxon>
    </lineage>
</organism>
<accession>A0ABR0T2S3</accession>
<feature type="domain" description="AB hydrolase-1" evidence="2">
    <location>
        <begin position="57"/>
        <end position="280"/>
    </location>
</feature>
<protein>
    <recommendedName>
        <fullName evidence="2">AB hydrolase-1 domain-containing protein</fullName>
    </recommendedName>
</protein>
<evidence type="ECO:0000256" key="1">
    <source>
        <dbReference type="ARBA" id="ARBA00022801"/>
    </source>
</evidence>
<reference evidence="3 4" key="1">
    <citation type="submission" date="2024-01" db="EMBL/GenBank/DDBJ databases">
        <title>Complete genome of Cladobotryum mycophilum ATHUM6906.</title>
        <authorList>
            <person name="Christinaki A.C."/>
            <person name="Myridakis A.I."/>
            <person name="Kouvelis V.N."/>
        </authorList>
    </citation>
    <scope>NUCLEOTIDE SEQUENCE [LARGE SCALE GENOMIC DNA]</scope>
    <source>
        <strain evidence="3 4">ATHUM6906</strain>
    </source>
</reference>
<keyword evidence="1" id="KW-0378">Hydrolase</keyword>
<evidence type="ECO:0000313" key="3">
    <source>
        <dbReference type="EMBL" id="KAK5998649.1"/>
    </source>
</evidence>
<dbReference type="InterPro" id="IPR000073">
    <property type="entry name" value="AB_hydrolase_1"/>
</dbReference>
<dbReference type="Pfam" id="PF00561">
    <property type="entry name" value="Abhydrolase_1"/>
    <property type="match status" value="1"/>
</dbReference>
<dbReference type="Gene3D" id="3.40.50.1820">
    <property type="entry name" value="alpha/beta hydrolase"/>
    <property type="match status" value="1"/>
</dbReference>
<comment type="caution">
    <text evidence="3">The sequence shown here is derived from an EMBL/GenBank/DDBJ whole genome shotgun (WGS) entry which is preliminary data.</text>
</comment>
<keyword evidence="4" id="KW-1185">Reference proteome</keyword>
<dbReference type="InterPro" id="IPR029058">
    <property type="entry name" value="AB_hydrolase_fold"/>
</dbReference>
<evidence type="ECO:0000313" key="4">
    <source>
        <dbReference type="Proteomes" id="UP001338125"/>
    </source>
</evidence>
<dbReference type="PANTHER" id="PTHR43798:SF31">
    <property type="entry name" value="AB HYDROLASE SUPERFAMILY PROTEIN YCLE"/>
    <property type="match status" value="1"/>
</dbReference>
<name>A0ABR0T2S3_9HYPO</name>
<sequence length="294" mass="32879">MTTYYALDGPINDAGGPEHTQQALQGIRAAPSNYRFVSDDGTRLVYHPIMDSGEVTLVVIQPRGTWPSDKPEDELRMSSKHMAADIDALRRHLGRDAIIVLGHSNGAAIALSYAEQFPSRCSKAILIQTQLIGFPDRAPIIAREVERRQSDPRYADAVAKLKATPLDTVLTSDEHATEWLGSFFDLYFVRPDTGRPEFALNTGPLNIRHWAYMKQNAVDNLPEASHVEDLDKVTADTLIIISTEDFICSVEESKYIQAGIGANAKLIVYDECGHMPWIEKKDDFYRDLMAFLLQ</sequence>
<dbReference type="EMBL" id="JAVFKD010000001">
    <property type="protein sequence ID" value="KAK5998649.1"/>
    <property type="molecule type" value="Genomic_DNA"/>
</dbReference>
<dbReference type="PANTHER" id="PTHR43798">
    <property type="entry name" value="MONOACYLGLYCEROL LIPASE"/>
    <property type="match status" value="1"/>
</dbReference>
<dbReference type="InterPro" id="IPR050266">
    <property type="entry name" value="AB_hydrolase_sf"/>
</dbReference>
<gene>
    <name evidence="3" type="ORF">PT974_01030</name>
</gene>
<proteinExistence type="predicted"/>